<dbReference type="AlphaFoldDB" id="A0A0C9R8U9"/>
<comment type="similarity">
    <text evidence="2">Belongs to the ADRM1 family.</text>
</comment>
<dbReference type="InterPro" id="IPR006773">
    <property type="entry name" value="Rpn13/ADRM1"/>
</dbReference>
<keyword evidence="5" id="KW-0732">Signal</keyword>
<reference evidence="7" key="1">
    <citation type="submission" date="2015-01" db="EMBL/GenBank/DDBJ databases">
        <title>Transcriptome Assembly of Fopius arisanus.</title>
        <authorList>
            <person name="Geib S."/>
        </authorList>
    </citation>
    <scope>NUCLEOTIDE SEQUENCE</scope>
</reference>
<evidence type="ECO:0000256" key="4">
    <source>
        <dbReference type="SAM" id="MobiDB-lite"/>
    </source>
</evidence>
<dbReference type="GO" id="GO:0005737">
    <property type="term" value="C:cytoplasm"/>
    <property type="evidence" value="ECO:0007669"/>
    <property type="project" value="InterPro"/>
</dbReference>
<evidence type="ECO:0000313" key="7">
    <source>
        <dbReference type="EMBL" id="JAG72988.1"/>
    </source>
</evidence>
<dbReference type="InterPro" id="IPR032368">
    <property type="entry name" value="RPN13_DEUBAD"/>
</dbReference>
<evidence type="ECO:0000256" key="2">
    <source>
        <dbReference type="ARBA" id="ARBA00009216"/>
    </source>
</evidence>
<dbReference type="GO" id="GO:0008541">
    <property type="term" value="C:proteasome regulatory particle, lid subcomplex"/>
    <property type="evidence" value="ECO:0007669"/>
    <property type="project" value="TreeGrafter"/>
</dbReference>
<feature type="chain" id="PRO_5002201916" evidence="5">
    <location>
        <begin position="33"/>
        <end position="182"/>
    </location>
</feature>
<evidence type="ECO:0000256" key="5">
    <source>
        <dbReference type="SAM" id="SignalP"/>
    </source>
</evidence>
<keyword evidence="3" id="KW-0539">Nucleus</keyword>
<dbReference type="PANTHER" id="PTHR12225">
    <property type="entry name" value="ADHESION REGULATING MOLECULE 1 110 KDA CELL MEMBRANE GLYCOPROTEIN"/>
    <property type="match status" value="1"/>
</dbReference>
<protein>
    <submittedName>
        <fullName evidence="7">CG13349_0 protein</fullName>
    </submittedName>
</protein>
<dbReference type="EMBL" id="GBYB01003221">
    <property type="protein sequence ID" value="JAG72988.1"/>
    <property type="molecule type" value="Transcribed_RNA"/>
</dbReference>
<sequence length="182" mass="19857">MIPTFLMRLMGMNLTWLTDILILVTSWGSRRGVPIVCCSRLATAKLIVRQRTMATELTNSIPGAITVTESLERTMSKHLPPGDSLCTTLSSPQFSQALSMFWSALQSGQARSVVRQFGLGTDAVNAAGRGNLQEFFSALDDEIKARTSGQTPEGEEKKPEATDDEQSTTEKKDDGEDPMALD</sequence>
<comment type="subcellular location">
    <subcellularLocation>
        <location evidence="1">Nucleus</location>
    </subcellularLocation>
</comment>
<feature type="signal peptide" evidence="5">
    <location>
        <begin position="1"/>
        <end position="32"/>
    </location>
</feature>
<dbReference type="Pfam" id="PF16550">
    <property type="entry name" value="RPN13_C"/>
    <property type="match status" value="1"/>
</dbReference>
<dbReference type="PANTHER" id="PTHR12225:SF0">
    <property type="entry name" value="PROTEASOMAL UBIQUITIN RECEPTOR ADRM1"/>
    <property type="match status" value="1"/>
</dbReference>
<evidence type="ECO:0000256" key="3">
    <source>
        <dbReference type="ARBA" id="ARBA00023242"/>
    </source>
</evidence>
<dbReference type="InterPro" id="IPR038108">
    <property type="entry name" value="RPN13_DEUBAD_sf"/>
</dbReference>
<evidence type="ECO:0000256" key="1">
    <source>
        <dbReference type="ARBA" id="ARBA00004123"/>
    </source>
</evidence>
<dbReference type="GO" id="GO:0070628">
    <property type="term" value="F:proteasome binding"/>
    <property type="evidence" value="ECO:0007669"/>
    <property type="project" value="TreeGrafter"/>
</dbReference>
<proteinExistence type="inferred from homology"/>
<dbReference type="Gene3D" id="1.10.2020.20">
    <property type="match status" value="1"/>
</dbReference>
<name>A0A0C9R8U9_9HYME</name>
<dbReference type="GO" id="GO:0061133">
    <property type="term" value="F:endopeptidase activator activity"/>
    <property type="evidence" value="ECO:0007669"/>
    <property type="project" value="TreeGrafter"/>
</dbReference>
<accession>A0A0C9R8U9</accession>
<feature type="domain" description="DEUBAD" evidence="6">
    <location>
        <begin position="34"/>
        <end position="149"/>
    </location>
</feature>
<dbReference type="PROSITE" id="PS51916">
    <property type="entry name" value="DEUBAD"/>
    <property type="match status" value="1"/>
</dbReference>
<gene>
    <name evidence="7" type="primary">CG13349_0</name>
    <name evidence="7" type="ORF">g.20827</name>
</gene>
<dbReference type="GO" id="GO:0005634">
    <property type="term" value="C:nucleus"/>
    <property type="evidence" value="ECO:0007669"/>
    <property type="project" value="UniProtKB-SubCell"/>
</dbReference>
<dbReference type="InterPro" id="IPR044867">
    <property type="entry name" value="DEUBAD_dom"/>
</dbReference>
<feature type="region of interest" description="Disordered" evidence="4">
    <location>
        <begin position="143"/>
        <end position="182"/>
    </location>
</feature>
<organism evidence="7">
    <name type="scientific">Fopius arisanus</name>
    <dbReference type="NCBI Taxonomy" id="64838"/>
    <lineage>
        <taxon>Eukaryota</taxon>
        <taxon>Metazoa</taxon>
        <taxon>Ecdysozoa</taxon>
        <taxon>Arthropoda</taxon>
        <taxon>Hexapoda</taxon>
        <taxon>Insecta</taxon>
        <taxon>Pterygota</taxon>
        <taxon>Neoptera</taxon>
        <taxon>Endopterygota</taxon>
        <taxon>Hymenoptera</taxon>
        <taxon>Apocrita</taxon>
        <taxon>Ichneumonoidea</taxon>
        <taxon>Braconidae</taxon>
        <taxon>Opiinae</taxon>
        <taxon>Fopius</taxon>
    </lineage>
</organism>
<evidence type="ECO:0000259" key="6">
    <source>
        <dbReference type="PROSITE" id="PS51916"/>
    </source>
</evidence>